<name>A0A1X1T8V3_9MYCO</name>
<dbReference type="EMBL" id="AP022613">
    <property type="protein sequence ID" value="BBZ41270.1"/>
    <property type="molecule type" value="Genomic_DNA"/>
</dbReference>
<gene>
    <name evidence="1" type="ORF">MCNS_43330</name>
</gene>
<dbReference type="InterPro" id="IPR007969">
    <property type="entry name" value="DUF732"/>
</dbReference>
<reference evidence="1 2" key="1">
    <citation type="journal article" date="2019" name="Emerg. Microbes Infect.">
        <title>Comprehensive subspecies identification of 175 nontuberculous mycobacteria species based on 7547 genomic profiles.</title>
        <authorList>
            <person name="Matsumoto Y."/>
            <person name="Kinjo T."/>
            <person name="Motooka D."/>
            <person name="Nabeya D."/>
            <person name="Jung N."/>
            <person name="Uechi K."/>
            <person name="Horii T."/>
            <person name="Iida T."/>
            <person name="Fujita J."/>
            <person name="Nakamura S."/>
        </authorList>
    </citation>
    <scope>NUCLEOTIDE SEQUENCE [LARGE SCALE GENOMIC DNA]</scope>
    <source>
        <strain evidence="1 2">JCM 14738</strain>
    </source>
</reference>
<accession>A0A1X1T8V3</accession>
<dbReference type="AlphaFoldDB" id="A0A1X1T8V3"/>
<protein>
    <submittedName>
        <fullName evidence="1">Uncharacterized protein</fullName>
    </submittedName>
</protein>
<dbReference type="Pfam" id="PF05305">
    <property type="entry name" value="DUF732"/>
    <property type="match status" value="1"/>
</dbReference>
<dbReference type="OrthoDB" id="4737874at2"/>
<evidence type="ECO:0000313" key="2">
    <source>
        <dbReference type="Proteomes" id="UP000467385"/>
    </source>
</evidence>
<evidence type="ECO:0000313" key="1">
    <source>
        <dbReference type="EMBL" id="BBZ41270.1"/>
    </source>
</evidence>
<dbReference type="Proteomes" id="UP000467385">
    <property type="component" value="Chromosome"/>
</dbReference>
<dbReference type="RefSeq" id="WP_085233617.1">
    <property type="nucleotide sequence ID" value="NZ_AP022613.1"/>
</dbReference>
<keyword evidence="2" id="KW-1185">Reference proteome</keyword>
<organism evidence="1 2">
    <name type="scientific">Mycobacterium conspicuum</name>
    <dbReference type="NCBI Taxonomy" id="44010"/>
    <lineage>
        <taxon>Bacteria</taxon>
        <taxon>Bacillati</taxon>
        <taxon>Actinomycetota</taxon>
        <taxon>Actinomycetes</taxon>
        <taxon>Mycobacteriales</taxon>
        <taxon>Mycobacteriaceae</taxon>
        <taxon>Mycobacterium</taxon>
    </lineage>
</organism>
<proteinExistence type="predicted"/>
<sequence length="112" mass="11814">MLPPRWLARLTIPVVAGAALVASTAIATADPADGAYLAQLRAQGFTWPPDQGHDVAMVELARHICFDRWFVGLPPEKIAQDVHAVMGAQGLSFGDVTAMVNTAEAVYCPNGG</sequence>